<evidence type="ECO:0000313" key="3">
    <source>
        <dbReference type="EMBL" id="QJB04028.1"/>
    </source>
</evidence>
<sequence>MGDPVTPRQRIVVKSEEKRLVLAEVYSPLHVDTDNEAMTADEIEKTAYAFLASGKVRRIDVQHDKKESGCLVVESFLARKSDPDGFIEGSWVLGVKVLPDDLWQKVLSGELNGFSFMAAVEREPRKVVVRVARKMLGETEMSAKGLLPPHFHEMELDFGPDGRLNPGQETDESFGHRHIVNRATATEKALEHSHRIILIENEEA</sequence>
<organism evidence="2">
    <name type="scientific">viral metagenome</name>
    <dbReference type="NCBI Taxonomy" id="1070528"/>
    <lineage>
        <taxon>unclassified sequences</taxon>
        <taxon>metagenomes</taxon>
        <taxon>organismal metagenomes</taxon>
    </lineage>
</organism>
<reference evidence="2" key="1">
    <citation type="submission" date="2020-03" db="EMBL/GenBank/DDBJ databases">
        <title>The deep terrestrial virosphere.</title>
        <authorList>
            <person name="Holmfeldt K."/>
            <person name="Nilsson E."/>
            <person name="Simone D."/>
            <person name="Lopez-Fernandez M."/>
            <person name="Wu X."/>
            <person name="de Brujin I."/>
            <person name="Lundin D."/>
            <person name="Andersson A."/>
            <person name="Bertilsson S."/>
            <person name="Dopson M."/>
        </authorList>
    </citation>
    <scope>NUCLEOTIDE SEQUENCE</scope>
    <source>
        <strain evidence="2">MM171A01234</strain>
        <strain evidence="3">MM171B00502</strain>
    </source>
</reference>
<name>A0A6M3LWU7_9ZZZZ</name>
<dbReference type="AlphaFoldDB" id="A0A6M3LWU7"/>
<feature type="domain" description="Phage-like element PBSX protein XkdF" evidence="1">
    <location>
        <begin position="10"/>
        <end position="120"/>
    </location>
</feature>
<dbReference type="EMBL" id="MT143869">
    <property type="protein sequence ID" value="QJB04028.1"/>
    <property type="molecule type" value="Genomic_DNA"/>
</dbReference>
<gene>
    <name evidence="2" type="ORF">MM171A01234_0003</name>
    <name evidence="3" type="ORF">MM171B00502_0021</name>
</gene>
<dbReference type="Pfam" id="PF14550">
    <property type="entry name" value="Peptidase_S78_2"/>
    <property type="match status" value="1"/>
</dbReference>
<dbReference type="EMBL" id="MT143639">
    <property type="protein sequence ID" value="QJA99263.1"/>
    <property type="molecule type" value="Genomic_DNA"/>
</dbReference>
<evidence type="ECO:0000259" key="1">
    <source>
        <dbReference type="Pfam" id="PF14550"/>
    </source>
</evidence>
<protein>
    <submittedName>
        <fullName evidence="2">Putative peptidase</fullName>
    </submittedName>
</protein>
<proteinExistence type="predicted"/>
<dbReference type="InterPro" id="IPR027924">
    <property type="entry name" value="XkdF"/>
</dbReference>
<evidence type="ECO:0000313" key="2">
    <source>
        <dbReference type="EMBL" id="QJA99263.1"/>
    </source>
</evidence>
<accession>A0A6M3LWU7</accession>